<protein>
    <submittedName>
        <fullName evidence="2">Uncharacterized protein</fullName>
    </submittedName>
</protein>
<name>A0A1N6DN32_9GAMM</name>
<sequence>MKSRNETLFWALLTLAIFVIGYLVLRYAYHVVDQFPFSQEWVLIVLGTLVTITLTALLLNKQTEIELKKEERTKLLDLKTNIYFSLLDHIQDVVTRGHTDPKEALRMRMLSHKLAIVASPEVLQQYNQFLSRYRHHLENHQLDARETEDIMDELAKLTLRIREDILGEADCENSALSEEETDRIILANNDIYDEEDMQQARAKG</sequence>
<keyword evidence="1" id="KW-1133">Transmembrane helix</keyword>
<keyword evidence="1" id="KW-0472">Membrane</keyword>
<dbReference type="RefSeq" id="WP_074200624.1">
    <property type="nucleotide sequence ID" value="NZ_FSRE01000001.1"/>
</dbReference>
<feature type="transmembrane region" description="Helical" evidence="1">
    <location>
        <begin position="41"/>
        <end position="59"/>
    </location>
</feature>
<evidence type="ECO:0000313" key="2">
    <source>
        <dbReference type="EMBL" id="SIN72219.1"/>
    </source>
</evidence>
<dbReference type="AlphaFoldDB" id="A0A1N6DN32"/>
<dbReference type="STRING" id="364032.SAMN05443662_0296"/>
<dbReference type="OrthoDB" id="5372678at2"/>
<proteinExistence type="predicted"/>
<evidence type="ECO:0000313" key="3">
    <source>
        <dbReference type="Proteomes" id="UP000198461"/>
    </source>
</evidence>
<dbReference type="Proteomes" id="UP000198461">
    <property type="component" value="Unassembled WGS sequence"/>
</dbReference>
<keyword evidence="3" id="KW-1185">Reference proteome</keyword>
<gene>
    <name evidence="2" type="ORF">SAMN05443662_0296</name>
</gene>
<keyword evidence="1" id="KW-0812">Transmembrane</keyword>
<evidence type="ECO:0000256" key="1">
    <source>
        <dbReference type="SAM" id="Phobius"/>
    </source>
</evidence>
<dbReference type="EMBL" id="FSRE01000001">
    <property type="protein sequence ID" value="SIN72219.1"/>
    <property type="molecule type" value="Genomic_DNA"/>
</dbReference>
<organism evidence="2 3">
    <name type="scientific">Sulfurivirga caldicuralii</name>
    <dbReference type="NCBI Taxonomy" id="364032"/>
    <lineage>
        <taxon>Bacteria</taxon>
        <taxon>Pseudomonadati</taxon>
        <taxon>Pseudomonadota</taxon>
        <taxon>Gammaproteobacteria</taxon>
        <taxon>Thiotrichales</taxon>
        <taxon>Piscirickettsiaceae</taxon>
        <taxon>Sulfurivirga</taxon>
    </lineage>
</organism>
<reference evidence="2 3" key="1">
    <citation type="submission" date="2016-11" db="EMBL/GenBank/DDBJ databases">
        <authorList>
            <person name="Jaros S."/>
            <person name="Januszkiewicz K."/>
            <person name="Wedrychowicz H."/>
        </authorList>
    </citation>
    <scope>NUCLEOTIDE SEQUENCE [LARGE SCALE GENOMIC DNA]</scope>
    <source>
        <strain evidence="2 3">DSM 17737</strain>
    </source>
</reference>
<accession>A0A1N6DN32</accession>
<feature type="transmembrane region" description="Helical" evidence="1">
    <location>
        <begin position="7"/>
        <end position="29"/>
    </location>
</feature>